<gene>
    <name evidence="2" type="ORF">H7C19_06050</name>
</gene>
<proteinExistence type="predicted"/>
<evidence type="ECO:0000313" key="2">
    <source>
        <dbReference type="EMBL" id="MBB6670246.1"/>
    </source>
</evidence>
<accession>A0A7X0RPP2</accession>
<dbReference type="RefSeq" id="WP_185141688.1">
    <property type="nucleotide sequence ID" value="NZ_JACJVP010000007.1"/>
</dbReference>
<name>A0A7X0RPP2_9BACL</name>
<evidence type="ECO:0000256" key="1">
    <source>
        <dbReference type="SAM" id="MobiDB-lite"/>
    </source>
</evidence>
<evidence type="ECO:0000313" key="3">
    <source>
        <dbReference type="Proteomes" id="UP000547209"/>
    </source>
</evidence>
<comment type="caution">
    <text evidence="2">The sequence shown here is derived from an EMBL/GenBank/DDBJ whole genome shotgun (WGS) entry which is preliminary data.</text>
</comment>
<protein>
    <submittedName>
        <fullName evidence="2">Uncharacterized protein</fullName>
    </submittedName>
</protein>
<keyword evidence="3" id="KW-1185">Reference proteome</keyword>
<dbReference type="EMBL" id="JACJVP010000007">
    <property type="protein sequence ID" value="MBB6670246.1"/>
    <property type="molecule type" value="Genomic_DNA"/>
</dbReference>
<dbReference type="Proteomes" id="UP000547209">
    <property type="component" value="Unassembled WGS sequence"/>
</dbReference>
<sequence length="54" mass="6066">MGEARRRKLAGNTAPNKKWHEQKSAKRHVKQVKRRLKADAGMNPLVMAAALTSK</sequence>
<reference evidence="2 3" key="1">
    <citation type="submission" date="2020-08" db="EMBL/GenBank/DDBJ databases">
        <title>Cohnella phylogeny.</title>
        <authorList>
            <person name="Dunlap C."/>
        </authorList>
    </citation>
    <scope>NUCLEOTIDE SEQUENCE [LARGE SCALE GENOMIC DNA]</scope>
    <source>
        <strain evidence="2 3">DSM 28246</strain>
    </source>
</reference>
<feature type="region of interest" description="Disordered" evidence="1">
    <location>
        <begin position="1"/>
        <end position="30"/>
    </location>
</feature>
<organism evidence="2 3">
    <name type="scientific">Cohnella nanjingensis</name>
    <dbReference type="NCBI Taxonomy" id="1387779"/>
    <lineage>
        <taxon>Bacteria</taxon>
        <taxon>Bacillati</taxon>
        <taxon>Bacillota</taxon>
        <taxon>Bacilli</taxon>
        <taxon>Bacillales</taxon>
        <taxon>Paenibacillaceae</taxon>
        <taxon>Cohnella</taxon>
    </lineage>
</organism>
<dbReference type="AlphaFoldDB" id="A0A7X0RPP2"/>